<comment type="caution">
    <text evidence="1">The sequence shown here is derived from an EMBL/GenBank/DDBJ whole genome shotgun (WGS) entry which is preliminary data.</text>
</comment>
<reference evidence="1 2" key="1">
    <citation type="submission" date="2019-01" db="EMBL/GenBank/DDBJ databases">
        <title>Lujinxingia litoralis gen. nov., sp. nov. and Lujinxingia sediminis gen. nov., sp. nov., new members in the order Bradymonadales, isolated from coastal sediment.</title>
        <authorList>
            <person name="Li C.-M."/>
        </authorList>
    </citation>
    <scope>NUCLEOTIDE SEQUENCE [LARGE SCALE GENOMIC DNA]</scope>
    <source>
        <strain evidence="1 2">SEH01</strain>
    </source>
</reference>
<gene>
    <name evidence="1" type="ORF">EA187_15330</name>
</gene>
<dbReference type="PROSITE" id="PS51257">
    <property type="entry name" value="PROKAR_LIPOPROTEIN"/>
    <property type="match status" value="1"/>
</dbReference>
<dbReference type="Proteomes" id="UP000282926">
    <property type="component" value="Unassembled WGS sequence"/>
</dbReference>
<evidence type="ECO:0000313" key="2">
    <source>
        <dbReference type="Proteomes" id="UP000282926"/>
    </source>
</evidence>
<organism evidence="1 2">
    <name type="scientific">Lujinxingia sediminis</name>
    <dbReference type="NCBI Taxonomy" id="2480984"/>
    <lineage>
        <taxon>Bacteria</taxon>
        <taxon>Deltaproteobacteria</taxon>
        <taxon>Bradymonadales</taxon>
        <taxon>Lujinxingiaceae</taxon>
        <taxon>Lujinxingia</taxon>
    </lineage>
</organism>
<protein>
    <recommendedName>
        <fullName evidence="3">Dickkopf N-terminal cysteine-rich domain-containing protein</fullName>
    </recommendedName>
</protein>
<evidence type="ECO:0008006" key="3">
    <source>
        <dbReference type="Google" id="ProtNLM"/>
    </source>
</evidence>
<dbReference type="RefSeq" id="WP_127780820.1">
    <property type="nucleotide sequence ID" value="NZ_SADD01000011.1"/>
</dbReference>
<sequence length="84" mass="8980">MALLNARQLAAPLAAIVLLLTGGCGPEEEVPLCRSDYECDPGLVCEPSGCRSACEEDADCRVGQRCEVRRVEEGLVCTRVGAER</sequence>
<keyword evidence="2" id="KW-1185">Reference proteome</keyword>
<name>A0ABY0CR61_9DELT</name>
<accession>A0ABY0CR61</accession>
<dbReference type="EMBL" id="SADD01000011">
    <property type="protein sequence ID" value="RVU42561.1"/>
    <property type="molecule type" value="Genomic_DNA"/>
</dbReference>
<proteinExistence type="predicted"/>
<evidence type="ECO:0000313" key="1">
    <source>
        <dbReference type="EMBL" id="RVU42561.1"/>
    </source>
</evidence>